<gene>
    <name evidence="6" type="ORF">SAMN05660330_03831</name>
</gene>
<dbReference type="Gene3D" id="1.10.10.10">
    <property type="entry name" value="Winged helix-like DNA-binding domain superfamily/Winged helix DNA-binding domain"/>
    <property type="match status" value="1"/>
</dbReference>
<dbReference type="Proteomes" id="UP000199073">
    <property type="component" value="Unassembled WGS sequence"/>
</dbReference>
<dbReference type="Gene3D" id="3.30.450.20">
    <property type="entry name" value="PAS domain"/>
    <property type="match status" value="1"/>
</dbReference>
<dbReference type="PRINTS" id="PR00038">
    <property type="entry name" value="HTHLUXR"/>
</dbReference>
<keyword evidence="7" id="KW-1185">Reference proteome</keyword>
<proteinExistence type="predicted"/>
<organism evidence="6 7">
    <name type="scientific">Desulforhopalus singaporensis</name>
    <dbReference type="NCBI Taxonomy" id="91360"/>
    <lineage>
        <taxon>Bacteria</taxon>
        <taxon>Pseudomonadati</taxon>
        <taxon>Thermodesulfobacteriota</taxon>
        <taxon>Desulfobulbia</taxon>
        <taxon>Desulfobulbales</taxon>
        <taxon>Desulfocapsaceae</taxon>
        <taxon>Desulforhopalus</taxon>
    </lineage>
</organism>
<evidence type="ECO:0000313" key="6">
    <source>
        <dbReference type="EMBL" id="SDP72400.1"/>
    </source>
</evidence>
<feature type="domain" description="HTH luxR-type" evidence="5">
    <location>
        <begin position="219"/>
        <end position="284"/>
    </location>
</feature>
<evidence type="ECO:0000259" key="5">
    <source>
        <dbReference type="PROSITE" id="PS50043"/>
    </source>
</evidence>
<keyword evidence="1" id="KW-0805">Transcription regulation</keyword>
<dbReference type="InterPro" id="IPR013656">
    <property type="entry name" value="PAS_4"/>
</dbReference>
<reference evidence="6 7" key="1">
    <citation type="submission" date="2016-10" db="EMBL/GenBank/DDBJ databases">
        <authorList>
            <person name="de Groot N.N."/>
        </authorList>
    </citation>
    <scope>NUCLEOTIDE SEQUENCE [LARGE SCALE GENOMIC DNA]</scope>
    <source>
        <strain evidence="6 7">DSM 12130</strain>
    </source>
</reference>
<keyword evidence="2" id="KW-0238">DNA-binding</keyword>
<name>A0A1H0V1R6_9BACT</name>
<dbReference type="GO" id="GO:0006355">
    <property type="term" value="P:regulation of DNA-templated transcription"/>
    <property type="evidence" value="ECO:0007669"/>
    <property type="project" value="InterPro"/>
</dbReference>
<evidence type="ECO:0000256" key="4">
    <source>
        <dbReference type="SAM" id="Coils"/>
    </source>
</evidence>
<dbReference type="PANTHER" id="PTHR44688:SF16">
    <property type="entry name" value="DNA-BINDING TRANSCRIPTIONAL ACTIVATOR DEVR_DOSR"/>
    <property type="match status" value="1"/>
</dbReference>
<accession>A0A1H0V1R6</accession>
<dbReference type="EMBL" id="FNJI01000039">
    <property type="protein sequence ID" value="SDP72400.1"/>
    <property type="molecule type" value="Genomic_DNA"/>
</dbReference>
<dbReference type="RefSeq" id="WP_092225748.1">
    <property type="nucleotide sequence ID" value="NZ_FNJI01000039.1"/>
</dbReference>
<feature type="coiled-coil region" evidence="4">
    <location>
        <begin position="127"/>
        <end position="165"/>
    </location>
</feature>
<dbReference type="STRING" id="91360.SAMN05660330_03831"/>
<dbReference type="InterPro" id="IPR016032">
    <property type="entry name" value="Sig_transdc_resp-reg_C-effctor"/>
</dbReference>
<dbReference type="SUPFAM" id="SSF55785">
    <property type="entry name" value="PYP-like sensor domain (PAS domain)"/>
    <property type="match status" value="1"/>
</dbReference>
<dbReference type="PANTHER" id="PTHR44688">
    <property type="entry name" value="DNA-BINDING TRANSCRIPTIONAL ACTIVATOR DEVR_DOSR"/>
    <property type="match status" value="1"/>
</dbReference>
<protein>
    <submittedName>
        <fullName evidence="6">PAS fold-containing protein</fullName>
    </submittedName>
</protein>
<keyword evidence="4" id="KW-0175">Coiled coil</keyword>
<dbReference type="Pfam" id="PF00196">
    <property type="entry name" value="GerE"/>
    <property type="match status" value="1"/>
</dbReference>
<dbReference type="CDD" id="cd06170">
    <property type="entry name" value="LuxR_C_like"/>
    <property type="match status" value="1"/>
</dbReference>
<evidence type="ECO:0000256" key="1">
    <source>
        <dbReference type="ARBA" id="ARBA00023015"/>
    </source>
</evidence>
<sequence length="285" mass="32732">MFEPGLYQVIVNSMSAHVAILDDQGVIIETNLAWQEFARDNGMEEPCDSVGGNYLEACELPPGVTTGENGNVAEGIRKVLRGELQEFLDHYPCHSPTQKRWFAVRVVPFRDNEKRHVIVTHENITPIMEIQEKLERKEGELRHERERLEETNVALRVLLRQREQDKTKIEETIYDNVHRLVLPYLEQLVQGRLSDKQRTLTEVIDANLRDIISPFLRSLSSLNMLLTPQEIEVAHFVRSGRTSKEIAEVLGISTSGVDFHRKKLRQKLGLTNSAKNLRSYLLSLE</sequence>
<evidence type="ECO:0000256" key="2">
    <source>
        <dbReference type="ARBA" id="ARBA00023125"/>
    </source>
</evidence>
<dbReference type="GO" id="GO:0003677">
    <property type="term" value="F:DNA binding"/>
    <property type="evidence" value="ECO:0007669"/>
    <property type="project" value="UniProtKB-KW"/>
</dbReference>
<dbReference type="AlphaFoldDB" id="A0A1H0V1R6"/>
<keyword evidence="3" id="KW-0804">Transcription</keyword>
<evidence type="ECO:0000256" key="3">
    <source>
        <dbReference type="ARBA" id="ARBA00023163"/>
    </source>
</evidence>
<evidence type="ECO:0000313" key="7">
    <source>
        <dbReference type="Proteomes" id="UP000199073"/>
    </source>
</evidence>
<dbReference type="PROSITE" id="PS50043">
    <property type="entry name" value="HTH_LUXR_2"/>
    <property type="match status" value="1"/>
</dbReference>
<dbReference type="InterPro" id="IPR036388">
    <property type="entry name" value="WH-like_DNA-bd_sf"/>
</dbReference>
<dbReference type="OrthoDB" id="5429992at2"/>
<dbReference type="InterPro" id="IPR035965">
    <property type="entry name" value="PAS-like_dom_sf"/>
</dbReference>
<dbReference type="SMART" id="SM00421">
    <property type="entry name" value="HTH_LUXR"/>
    <property type="match status" value="1"/>
</dbReference>
<dbReference type="SUPFAM" id="SSF46894">
    <property type="entry name" value="C-terminal effector domain of the bipartite response regulators"/>
    <property type="match status" value="1"/>
</dbReference>
<dbReference type="InterPro" id="IPR000792">
    <property type="entry name" value="Tscrpt_reg_LuxR_C"/>
</dbReference>
<dbReference type="Pfam" id="PF08448">
    <property type="entry name" value="PAS_4"/>
    <property type="match status" value="1"/>
</dbReference>